<name>A0A1X2GJ04_9FUNG</name>
<dbReference type="Proteomes" id="UP000242146">
    <property type="component" value="Unassembled WGS sequence"/>
</dbReference>
<reference evidence="5 6" key="1">
    <citation type="submission" date="2016-07" db="EMBL/GenBank/DDBJ databases">
        <title>Pervasive Adenine N6-methylation of Active Genes in Fungi.</title>
        <authorList>
            <consortium name="DOE Joint Genome Institute"/>
            <person name="Mondo S.J."/>
            <person name="Dannebaum R.O."/>
            <person name="Kuo R.C."/>
            <person name="Labutti K."/>
            <person name="Haridas S."/>
            <person name="Kuo A."/>
            <person name="Salamov A."/>
            <person name="Ahrendt S.R."/>
            <person name="Lipzen A."/>
            <person name="Sullivan W."/>
            <person name="Andreopoulos W.B."/>
            <person name="Clum A."/>
            <person name="Lindquist E."/>
            <person name="Daum C."/>
            <person name="Ramamoorthy G.K."/>
            <person name="Gryganskyi A."/>
            <person name="Culley D."/>
            <person name="Magnuson J.K."/>
            <person name="James T.Y."/>
            <person name="O'Malley M.A."/>
            <person name="Stajich J.E."/>
            <person name="Spatafora J.W."/>
            <person name="Visel A."/>
            <person name="Grigoriev I.V."/>
        </authorList>
    </citation>
    <scope>NUCLEOTIDE SEQUENCE [LARGE SCALE GENOMIC DNA]</scope>
    <source>
        <strain evidence="5 6">NRRL 3301</strain>
    </source>
</reference>
<dbReference type="PANTHER" id="PTHR40633:SF1">
    <property type="entry name" value="GPI ANCHORED SERINE-THREONINE RICH PROTEIN (AFU_ORTHOLOGUE AFUA_1G03630)"/>
    <property type="match status" value="1"/>
</dbReference>
<sequence>MVLKSIVLLSLSIVQLALASTITISSPKANDVWTPGHVVEFAWSLAGDHHHKSGHLNLANSKPGKLSIAIASGPAQSLVIDRVIASNVNATKGSYKWRVPKNFNANKKYVVEIGTSANDIAFAGYISIAKPATNGTAHPTPSHHANPSKTPSASHSSKTHEPSSVCVVVPNSDGIGSTVKCHPKPHKKGGKHGGNQDGNQKQHKEHKHHGHGHHSVKPSHAISTPVNGQVPA</sequence>
<comment type="caution">
    <text evidence="5">The sequence shown here is derived from an EMBL/GenBank/DDBJ whole genome shotgun (WGS) entry which is preliminary data.</text>
</comment>
<proteinExistence type="predicted"/>
<dbReference type="InterPro" id="IPR018466">
    <property type="entry name" value="Kre9/Knh1-like_N"/>
</dbReference>
<protein>
    <recommendedName>
        <fullName evidence="4">Yeast cell wall synthesis Kre9/Knh1-like N-terminal domain-containing protein</fullName>
    </recommendedName>
</protein>
<dbReference type="PANTHER" id="PTHR40633">
    <property type="entry name" value="MATRIX PROTEIN, PUTATIVE (AFU_ORTHOLOGUE AFUA_8G05410)-RELATED"/>
    <property type="match status" value="1"/>
</dbReference>
<evidence type="ECO:0000256" key="3">
    <source>
        <dbReference type="SAM" id="SignalP"/>
    </source>
</evidence>
<evidence type="ECO:0000256" key="1">
    <source>
        <dbReference type="ARBA" id="ARBA00022729"/>
    </source>
</evidence>
<keyword evidence="1 3" id="KW-0732">Signal</keyword>
<dbReference type="OrthoDB" id="2278575at2759"/>
<accession>A0A1X2GJ04</accession>
<dbReference type="EMBL" id="MCGT01000012">
    <property type="protein sequence ID" value="ORX54986.1"/>
    <property type="molecule type" value="Genomic_DNA"/>
</dbReference>
<feature type="domain" description="Yeast cell wall synthesis Kre9/Knh1-like N-terminal" evidence="4">
    <location>
        <begin position="26"/>
        <end position="118"/>
    </location>
</feature>
<dbReference type="InterPro" id="IPR052982">
    <property type="entry name" value="SRP1/TIP1-like"/>
</dbReference>
<dbReference type="Pfam" id="PF10342">
    <property type="entry name" value="Kre9_KNH"/>
    <property type="match status" value="1"/>
</dbReference>
<feature type="compositionally biased region" description="Basic residues" evidence="2">
    <location>
        <begin position="201"/>
        <end position="217"/>
    </location>
</feature>
<gene>
    <name evidence="5" type="ORF">DM01DRAFT_1335280</name>
</gene>
<feature type="signal peptide" evidence="3">
    <location>
        <begin position="1"/>
        <end position="19"/>
    </location>
</feature>
<feature type="chain" id="PRO_5013276152" description="Yeast cell wall synthesis Kre9/Knh1-like N-terminal domain-containing protein" evidence="3">
    <location>
        <begin position="20"/>
        <end position="232"/>
    </location>
</feature>
<feature type="compositionally biased region" description="Basic residues" evidence="2">
    <location>
        <begin position="181"/>
        <end position="191"/>
    </location>
</feature>
<feature type="compositionally biased region" description="Polar residues" evidence="2">
    <location>
        <begin position="134"/>
        <end position="156"/>
    </location>
</feature>
<organism evidence="5 6">
    <name type="scientific">Hesseltinella vesiculosa</name>
    <dbReference type="NCBI Taxonomy" id="101127"/>
    <lineage>
        <taxon>Eukaryota</taxon>
        <taxon>Fungi</taxon>
        <taxon>Fungi incertae sedis</taxon>
        <taxon>Mucoromycota</taxon>
        <taxon>Mucoromycotina</taxon>
        <taxon>Mucoromycetes</taxon>
        <taxon>Mucorales</taxon>
        <taxon>Cunninghamellaceae</taxon>
        <taxon>Hesseltinella</taxon>
    </lineage>
</organism>
<evidence type="ECO:0000313" key="5">
    <source>
        <dbReference type="EMBL" id="ORX54986.1"/>
    </source>
</evidence>
<evidence type="ECO:0000256" key="2">
    <source>
        <dbReference type="SAM" id="MobiDB-lite"/>
    </source>
</evidence>
<evidence type="ECO:0000313" key="6">
    <source>
        <dbReference type="Proteomes" id="UP000242146"/>
    </source>
</evidence>
<evidence type="ECO:0000259" key="4">
    <source>
        <dbReference type="Pfam" id="PF10342"/>
    </source>
</evidence>
<dbReference type="AlphaFoldDB" id="A0A1X2GJ04"/>
<feature type="compositionally biased region" description="Polar residues" evidence="2">
    <location>
        <begin position="221"/>
        <end position="232"/>
    </location>
</feature>
<feature type="region of interest" description="Disordered" evidence="2">
    <location>
        <begin position="134"/>
        <end position="232"/>
    </location>
</feature>
<keyword evidence="6" id="KW-1185">Reference proteome</keyword>